<dbReference type="Proteomes" id="UP000279271">
    <property type="component" value="Unassembled WGS sequence"/>
</dbReference>
<dbReference type="eggNOG" id="KOG1303">
    <property type="taxonomic scope" value="Eukaryota"/>
</dbReference>
<evidence type="ECO:0000313" key="13">
    <source>
        <dbReference type="Proteomes" id="UP000279271"/>
    </source>
</evidence>
<evidence type="ECO:0000256" key="4">
    <source>
        <dbReference type="ARBA" id="ARBA00022970"/>
    </source>
</evidence>
<dbReference type="EMBL" id="KL662123">
    <property type="protein sequence ID" value="KFM25886.1"/>
    <property type="molecule type" value="Genomic_DNA"/>
</dbReference>
<proteinExistence type="predicted"/>
<evidence type="ECO:0000313" key="10">
    <source>
        <dbReference type="EMBL" id="KFM25886.1"/>
    </source>
</evidence>
<organism evidence="10 12">
    <name type="scientific">Auxenochlorella protothecoides</name>
    <name type="common">Green microalga</name>
    <name type="synonym">Chlorella protothecoides</name>
    <dbReference type="NCBI Taxonomy" id="3075"/>
    <lineage>
        <taxon>Eukaryota</taxon>
        <taxon>Viridiplantae</taxon>
        <taxon>Chlorophyta</taxon>
        <taxon>core chlorophytes</taxon>
        <taxon>Trebouxiophyceae</taxon>
        <taxon>Chlorellales</taxon>
        <taxon>Chlorellaceae</taxon>
        <taxon>Auxenochlorella</taxon>
    </lineage>
</organism>
<dbReference type="PANTHER" id="PTHR48017">
    <property type="entry name" value="OS05G0424000 PROTEIN-RELATED"/>
    <property type="match status" value="1"/>
</dbReference>
<evidence type="ECO:0000313" key="11">
    <source>
        <dbReference type="EMBL" id="RMZ55855.1"/>
    </source>
</evidence>
<dbReference type="Pfam" id="PF01490">
    <property type="entry name" value="Aa_trans"/>
    <property type="match status" value="1"/>
</dbReference>
<gene>
    <name evidence="11" type="ORF">APUTEX25_003821</name>
    <name evidence="10" type="ORF">F751_1500</name>
    <name evidence="9" type="ORF">g.101435</name>
</gene>
<feature type="transmembrane region" description="Helical" evidence="7">
    <location>
        <begin position="421"/>
        <end position="442"/>
    </location>
</feature>
<evidence type="ECO:0000256" key="3">
    <source>
        <dbReference type="ARBA" id="ARBA00022692"/>
    </source>
</evidence>
<reference evidence="10 12" key="1">
    <citation type="journal article" date="2014" name="BMC Genomics">
        <title>Oil accumulation mechanisms of the oleaginous microalga Chlorella protothecoides revealed through its genome, transcriptomes, and proteomes.</title>
        <authorList>
            <person name="Gao C."/>
            <person name="Wang Y."/>
            <person name="Shen Y."/>
            <person name="Yan D."/>
            <person name="He X."/>
            <person name="Dai J."/>
            <person name="Wu Q."/>
        </authorList>
    </citation>
    <scope>NUCLEOTIDE SEQUENCE [LARGE SCALE GENOMIC DNA]</scope>
    <source>
        <strain evidence="10 12">0710</strain>
    </source>
</reference>
<reference evidence="11" key="5">
    <citation type="submission" date="2018-11" db="EMBL/GenBank/DDBJ databases">
        <title>Characterization of plant carbon substrate utilization by Auxenochlorella protothecoides.</title>
        <authorList>
            <person name="Vogler B.W."/>
            <person name="Starkenburg S.R."/>
            <person name="Sudasinghe N."/>
            <person name="Schambach J.Y."/>
            <person name="Rollin J.A."/>
            <person name="Pattathil S."/>
            <person name="Barry A.N."/>
        </authorList>
    </citation>
    <scope>NUCLEOTIDE SEQUENCE [LARGE SCALE GENOMIC DNA]</scope>
    <source>
        <strain evidence="11">UTEX 25</strain>
    </source>
</reference>
<dbReference type="OrthoDB" id="40134at2759"/>
<name>A0A087SJI2_AUXPR</name>
<evidence type="ECO:0000256" key="6">
    <source>
        <dbReference type="ARBA" id="ARBA00023136"/>
    </source>
</evidence>
<keyword evidence="5 7" id="KW-1133">Transmembrane helix</keyword>
<keyword evidence="6 7" id="KW-0472">Membrane</keyword>
<feature type="transmembrane region" description="Helical" evidence="7">
    <location>
        <begin position="341"/>
        <end position="363"/>
    </location>
</feature>
<dbReference type="GO" id="GO:0016020">
    <property type="term" value="C:membrane"/>
    <property type="evidence" value="ECO:0007669"/>
    <property type="project" value="UniProtKB-SubCell"/>
</dbReference>
<dbReference type="InterPro" id="IPR013057">
    <property type="entry name" value="AA_transpt_TM"/>
</dbReference>
<dbReference type="EMBL" id="GDKF01002966">
    <property type="protein sequence ID" value="JAT75656.1"/>
    <property type="molecule type" value="Transcribed_RNA"/>
</dbReference>
<evidence type="ECO:0000313" key="12">
    <source>
        <dbReference type="Proteomes" id="UP000028924"/>
    </source>
</evidence>
<dbReference type="GeneID" id="23612891"/>
<dbReference type="Proteomes" id="UP000028924">
    <property type="component" value="Unassembled WGS sequence"/>
</dbReference>
<keyword evidence="4" id="KW-0029">Amino-acid transport</keyword>
<evidence type="ECO:0000313" key="9">
    <source>
        <dbReference type="EMBL" id="JAT75656.1"/>
    </source>
</evidence>
<dbReference type="AlphaFoldDB" id="A0A087SJI2"/>
<dbReference type="EMBL" id="QOKY01000158">
    <property type="protein sequence ID" value="RMZ55855.1"/>
    <property type="molecule type" value="Genomic_DNA"/>
</dbReference>
<evidence type="ECO:0000259" key="8">
    <source>
        <dbReference type="Pfam" id="PF01490"/>
    </source>
</evidence>
<evidence type="ECO:0000256" key="5">
    <source>
        <dbReference type="ARBA" id="ARBA00022989"/>
    </source>
</evidence>
<feature type="domain" description="Amino acid transporter transmembrane" evidence="8">
    <location>
        <begin position="71"/>
        <end position="476"/>
    </location>
</feature>
<dbReference type="KEGG" id="apro:F751_1500"/>
<dbReference type="GO" id="GO:0006865">
    <property type="term" value="P:amino acid transport"/>
    <property type="evidence" value="ECO:0007669"/>
    <property type="project" value="UniProtKB-KW"/>
</dbReference>
<feature type="transmembrane region" description="Helical" evidence="7">
    <location>
        <begin position="454"/>
        <end position="478"/>
    </location>
</feature>
<dbReference type="RefSeq" id="XP_011398782.1">
    <property type="nucleotide sequence ID" value="XM_011400480.1"/>
</dbReference>
<sequence length="488" mass="51692">MAPPNEPAAVGVVRFSSLHDVPASFVEANGATDPLAPRPGTLSRLHKSLSTFSSSTSLLPHSSSCTFQEPTGTWFQGCYYLVATVGAPFTLSLPNAFARLGWAGGTTTVLVAYLATLWCATRMAHLHEFGGVRRTRYRDLGVAVLGPRLGRALVTCLQLVVNTGMCTIYPVICGQALQGAYTALCGLRAGTHCLPSLSPWIAGFSGAQLLLVVLPDIASLAPVQAAGALTTLGFCFLAVLGCILHGRDADVSYAIAGSVAGRLFPAFSALGSITLLFGNTVLVETQAVLAARPSAVPPMRRAALVGYTVICALVLAVVLSGYWAFGAGVDSLVFNSIRHPIWLVVLGNFLLVGNGLAGYLMFAHSVFDWVDTRIALAHWTGLEYRDSWAVIAKRLSFRWAFVAATGFLAVALPFITDLMGLVGSVGYAPLCFILPCVMWMMARGAALRRWERALCLLIAALFVLVGLLAAVGSAWSIVDHATSYAFFS</sequence>
<comment type="subcellular location">
    <subcellularLocation>
        <location evidence="1">Membrane</location>
    </subcellularLocation>
</comment>
<feature type="transmembrane region" description="Helical" evidence="7">
    <location>
        <begin position="304"/>
        <end position="325"/>
    </location>
</feature>
<reference evidence="9" key="2">
    <citation type="submission" date="2015-08" db="EMBL/GenBank/DDBJ databases">
        <authorList>
            <person name="Babu N.S."/>
            <person name="Beckwith C.J."/>
            <person name="Beseler K.G."/>
            <person name="Brison A."/>
            <person name="Carone J.V."/>
            <person name="Caskin T.P."/>
            <person name="Diamond M."/>
            <person name="Durham M.E."/>
            <person name="Foxe J.M."/>
            <person name="Go M."/>
            <person name="Henderson B.A."/>
            <person name="Jones I.B."/>
            <person name="McGettigan J.A."/>
            <person name="Micheletti S.J."/>
            <person name="Nasrallah M.E."/>
            <person name="Ortiz D."/>
            <person name="Piller C.R."/>
            <person name="Privatt S.R."/>
            <person name="Schneider S.L."/>
            <person name="Sharp S."/>
            <person name="Smith T.C."/>
            <person name="Stanton J.D."/>
            <person name="Ullery H.E."/>
            <person name="Wilson R.J."/>
            <person name="Serrano M.G."/>
            <person name="Buck G."/>
            <person name="Lee V."/>
            <person name="Wang Y."/>
            <person name="Carvalho R."/>
            <person name="Voegtly L."/>
            <person name="Shi R."/>
            <person name="Duckworth R."/>
            <person name="Johnson A."/>
            <person name="Loviza R."/>
            <person name="Walstead R."/>
            <person name="Shah Z."/>
            <person name="Kiflezghi M."/>
            <person name="Wade K."/>
            <person name="Ball S.L."/>
            <person name="Bradley K.W."/>
            <person name="Asai D.J."/>
            <person name="Bowman C.A."/>
            <person name="Russell D.A."/>
            <person name="Pope W.H."/>
            <person name="Jacobs-Sera D."/>
            <person name="Hendrix R.W."/>
            <person name="Hatfull G.F."/>
        </authorList>
    </citation>
    <scope>NUCLEOTIDE SEQUENCE</scope>
</reference>
<feature type="transmembrane region" description="Helical" evidence="7">
    <location>
        <begin position="266"/>
        <end position="283"/>
    </location>
</feature>
<feature type="transmembrane region" description="Helical" evidence="7">
    <location>
        <begin position="197"/>
        <end position="214"/>
    </location>
</feature>
<keyword evidence="3 7" id="KW-0812">Transmembrane</keyword>
<reference evidence="13" key="3">
    <citation type="journal article" date="2018" name="Algal Res.">
        <title>Characterization of plant carbon substrate utilization by Auxenochlorella protothecoides.</title>
        <authorList>
            <person name="Vogler B.W."/>
            <person name="Starkenburg S.R."/>
            <person name="Sudasinghe N."/>
            <person name="Schambach J.Y."/>
            <person name="Rollin J.A."/>
            <person name="Pattathil S."/>
            <person name="Barry A.N."/>
        </authorList>
    </citation>
    <scope>NUCLEOTIDE SEQUENCE [LARGE SCALE GENOMIC DNA]</scope>
    <source>
        <strain evidence="13">UTEX 25</strain>
    </source>
</reference>
<evidence type="ECO:0000256" key="2">
    <source>
        <dbReference type="ARBA" id="ARBA00022448"/>
    </source>
</evidence>
<keyword evidence="12" id="KW-1185">Reference proteome</keyword>
<evidence type="ECO:0000256" key="1">
    <source>
        <dbReference type="ARBA" id="ARBA00004370"/>
    </source>
</evidence>
<reference evidence="11" key="4">
    <citation type="submission" date="2018-10" db="EMBL/GenBank/DDBJ databases">
        <authorList>
            <person name="Hovde B."/>
            <person name="Zhang X."/>
        </authorList>
    </citation>
    <scope>NUCLEOTIDE SEQUENCE [LARGE SCALE GENOMIC DNA]</scope>
    <source>
        <strain evidence="11">UTEX 25</strain>
    </source>
</reference>
<protein>
    <submittedName>
        <fullName evidence="10">Lysine histidine transporter 1</fullName>
    </submittedName>
</protein>
<evidence type="ECO:0000256" key="7">
    <source>
        <dbReference type="SAM" id="Phobius"/>
    </source>
</evidence>
<feature type="transmembrane region" description="Helical" evidence="7">
    <location>
        <begin position="395"/>
        <end position="415"/>
    </location>
</feature>
<feature type="transmembrane region" description="Helical" evidence="7">
    <location>
        <begin position="226"/>
        <end position="246"/>
    </location>
</feature>
<accession>A0A087SJI2</accession>
<keyword evidence="2" id="KW-0813">Transport</keyword>